<dbReference type="GeneID" id="17309560"/>
<evidence type="ECO:0000256" key="3">
    <source>
        <dbReference type="ARBA" id="ARBA00044768"/>
    </source>
</evidence>
<feature type="region of interest" description="Disordered" evidence="5">
    <location>
        <begin position="146"/>
        <end position="170"/>
    </location>
</feature>
<reference evidence="8 10" key="1">
    <citation type="journal article" date="2012" name="Nature">
        <title>Algal genomes reveal evolutionary mosaicism and the fate of nucleomorphs.</title>
        <authorList>
            <consortium name="DOE Joint Genome Institute"/>
            <person name="Curtis B.A."/>
            <person name="Tanifuji G."/>
            <person name="Burki F."/>
            <person name="Gruber A."/>
            <person name="Irimia M."/>
            <person name="Maruyama S."/>
            <person name="Arias M.C."/>
            <person name="Ball S.G."/>
            <person name="Gile G.H."/>
            <person name="Hirakawa Y."/>
            <person name="Hopkins J.F."/>
            <person name="Kuo A."/>
            <person name="Rensing S.A."/>
            <person name="Schmutz J."/>
            <person name="Symeonidi A."/>
            <person name="Elias M."/>
            <person name="Eveleigh R.J."/>
            <person name="Herman E.K."/>
            <person name="Klute M.J."/>
            <person name="Nakayama T."/>
            <person name="Obornik M."/>
            <person name="Reyes-Prieto A."/>
            <person name="Armbrust E.V."/>
            <person name="Aves S.J."/>
            <person name="Beiko R.G."/>
            <person name="Coutinho P."/>
            <person name="Dacks J.B."/>
            <person name="Durnford D.G."/>
            <person name="Fast N.M."/>
            <person name="Green B.R."/>
            <person name="Grisdale C.J."/>
            <person name="Hempel F."/>
            <person name="Henrissat B."/>
            <person name="Hoppner M.P."/>
            <person name="Ishida K."/>
            <person name="Kim E."/>
            <person name="Koreny L."/>
            <person name="Kroth P.G."/>
            <person name="Liu Y."/>
            <person name="Malik S.B."/>
            <person name="Maier U.G."/>
            <person name="McRose D."/>
            <person name="Mock T."/>
            <person name="Neilson J.A."/>
            <person name="Onodera N.T."/>
            <person name="Poole A.M."/>
            <person name="Pritham E.J."/>
            <person name="Richards T.A."/>
            <person name="Rocap G."/>
            <person name="Roy S.W."/>
            <person name="Sarai C."/>
            <person name="Schaack S."/>
            <person name="Shirato S."/>
            <person name="Slamovits C.H."/>
            <person name="Spencer D.F."/>
            <person name="Suzuki S."/>
            <person name="Worden A.Z."/>
            <person name="Zauner S."/>
            <person name="Barry K."/>
            <person name="Bell C."/>
            <person name="Bharti A.K."/>
            <person name="Crow J.A."/>
            <person name="Grimwood J."/>
            <person name="Kramer R."/>
            <person name="Lindquist E."/>
            <person name="Lucas S."/>
            <person name="Salamov A."/>
            <person name="McFadden G.I."/>
            <person name="Lane C.E."/>
            <person name="Keeling P.J."/>
            <person name="Gray M.W."/>
            <person name="Grigoriev I.V."/>
            <person name="Archibald J.M."/>
        </authorList>
    </citation>
    <scope>NUCLEOTIDE SEQUENCE</scope>
    <source>
        <strain evidence="8 10">CCMP2712</strain>
    </source>
</reference>
<sequence length="1214" mass="137770">MVRALANVLFVVLLCKVSCQVMQSTLCPFACKEHPSPVFRLRGGTMMNVKRSDSSLSNDFTRSSDSNFNPSQSAEDRAVFERMKLSELHRALRERGLNTRGNKADLVERLADFESKQDAKDLFSSQELRSRNAALFGDNLVPRSKQARTEEITSPTRAVDSSSSTSFLSPQRGRGMKVLEEVKDVNHADYVFEVFATQADAFKFADARPSLGLQVYAQDKKNTGAKQYVAATYRGFWRRYKKMDPSGRHFAEIIREGSPCRLYFDLEFPISAGDNVTEAHQLGNSRVDKMLEELQPALQARYKEFDKQIQVLELDSCTDVKFSRHLIVANVAFKDNSHAGAFVRHFVELLPEVLEDVKSCVDLGVYTRNRCFRILYSSKLGKTRTFERSQREHPHKWHPDLHSNAFMKLMFSSLHPSVGGGRDEEENVFMHSLICFTSQLDHLLEDEDANKTKKATLTLNFTTISASDTSRRESFSSKSPFPDLDRYVCEVRSGAWVQQWALNRTSMRITFSLLGNRFCEAIGRQHKSNRISRCLDPDCANFQSPERPIPRETFEKQLDEELAPATSSSSSSSEVLAVAQGNMMKERARLARLKMAKEKMKEWASAVKGFSYDVASRGWTAELSRIAEFFNASEKDVTREKVQEMLEILFVKMYQDNAKEVLPPLDRRMEFHEEENDIVLVRPLDKFARGDKFRLKLAGFVLNVEENVWRREVKGEEVEGEEETVDHRDVQISNAETFEESLRSCFFELDETSGLWKKEVKEFERMVGIDSLVDLNAELILDMLYEYTEGCETDKKEEKDEHQHQQEREGNEGGRQGLRSLCSILKTEEEEEEGMIHMRFAPSLAPALELVNLVNTSRAEEGDIVLKANSTEIKKLICTDFVSGALTEDPCASSSSITEHKVLSMLARARKAAERSGKLSGVKDERKGRKVDVRVCGDELLVFNGYNMKERLRMAGFRWRQEEKAWALPMEEMRRRMRGAEEAGAMAHGGMAGEDSKCSSNSEEETKTKEEELLENLSLEELLEGLERMSLPKDLSSVSSRSDSPQPISMPRCRIENSTVLVDRCYGLKRFLRELGMAWNETAQAWTCTRSHAAAILNMSREEEVTADLVLEAIAGSSHKAVSSSKSKTNKLPYAIILEEEGGEGKSRILIRNSYDIKDRCRAEGLQWDSKERGWSCGVKEAGRLVNMSADSPLLPQMLVKHMMTRSALIDLAA</sequence>
<dbReference type="GO" id="GO:0003682">
    <property type="term" value="F:chromatin binding"/>
    <property type="evidence" value="ECO:0007669"/>
    <property type="project" value="TreeGrafter"/>
</dbReference>
<evidence type="ECO:0000313" key="8">
    <source>
        <dbReference type="EMBL" id="EKX52915.1"/>
    </source>
</evidence>
<dbReference type="PROSITE" id="PS50800">
    <property type="entry name" value="SAP"/>
    <property type="match status" value="1"/>
</dbReference>
<feature type="signal peptide" evidence="6">
    <location>
        <begin position="1"/>
        <end position="19"/>
    </location>
</feature>
<dbReference type="GO" id="GO:0005634">
    <property type="term" value="C:nucleus"/>
    <property type="evidence" value="ECO:0007669"/>
    <property type="project" value="TreeGrafter"/>
</dbReference>
<feature type="region of interest" description="Disordered" evidence="5">
    <location>
        <begin position="793"/>
        <end position="816"/>
    </location>
</feature>
<dbReference type="InterPro" id="IPR003034">
    <property type="entry name" value="SAP_dom"/>
</dbReference>
<dbReference type="RefSeq" id="XP_005839895.1">
    <property type="nucleotide sequence ID" value="XM_005839838.1"/>
</dbReference>
<name>L1JXH7_GUITC</name>
<dbReference type="PANTHER" id="PTHR31399">
    <property type="entry name" value="DNA-DIRECTED PRIMASE / POLYMERASE PROTEIN"/>
    <property type="match status" value="1"/>
</dbReference>
<dbReference type="AlphaFoldDB" id="L1JXH7"/>
<dbReference type="eggNOG" id="ENOG502QS1Q">
    <property type="taxonomic scope" value="Eukaryota"/>
</dbReference>
<evidence type="ECO:0000313" key="9">
    <source>
        <dbReference type="EnsemblProtists" id="EKX52915"/>
    </source>
</evidence>
<feature type="region of interest" description="Disordered" evidence="5">
    <location>
        <begin position="52"/>
        <end position="75"/>
    </location>
</feature>
<dbReference type="HOGENOM" id="CLU_269422_0_0_1"/>
<comment type="catalytic activity">
    <reaction evidence="2">
        <text>ssDNA + n NTP = ssDNA/pppN(pN)n-1 hybrid + (n-1) diphosphate.</text>
        <dbReference type="EC" id="2.7.7.102"/>
    </reaction>
</comment>
<feature type="compositionally biased region" description="Polar residues" evidence="5">
    <location>
        <begin position="54"/>
        <end position="73"/>
    </location>
</feature>
<gene>
    <name evidence="8" type="ORF">GUITHDRAFT_101365</name>
</gene>
<dbReference type="PaxDb" id="55529-EKX52915"/>
<feature type="domain" description="SAP" evidence="7">
    <location>
        <begin position="80"/>
        <end position="114"/>
    </location>
</feature>
<dbReference type="PANTHER" id="PTHR31399:SF0">
    <property type="entry name" value="DNA-DIRECTED PRIMASE_POLYMERASE PROTEIN"/>
    <property type="match status" value="1"/>
</dbReference>
<dbReference type="InterPro" id="IPR036361">
    <property type="entry name" value="SAP_dom_sf"/>
</dbReference>
<protein>
    <recommendedName>
        <fullName evidence="1">DNA-directed primase/polymerase protein</fullName>
        <ecNumber evidence="3">2.7.7.102</ecNumber>
    </recommendedName>
</protein>
<dbReference type="Pfam" id="PF02037">
    <property type="entry name" value="SAP"/>
    <property type="match status" value="1"/>
</dbReference>
<feature type="region of interest" description="Disordered" evidence="5">
    <location>
        <begin position="982"/>
        <end position="1013"/>
    </location>
</feature>
<dbReference type="KEGG" id="gtt:GUITHDRAFT_101365"/>
<dbReference type="GO" id="GO:0042276">
    <property type="term" value="P:error-prone translesion synthesis"/>
    <property type="evidence" value="ECO:0007669"/>
    <property type="project" value="InterPro"/>
</dbReference>
<keyword evidence="6" id="KW-0732">Signal</keyword>
<dbReference type="OrthoDB" id="5988181at2759"/>
<evidence type="ECO:0000313" key="10">
    <source>
        <dbReference type="Proteomes" id="UP000011087"/>
    </source>
</evidence>
<comment type="catalytic activity">
    <reaction evidence="4">
        <text>DNA(n) + a 2'-deoxyribonucleoside 5'-triphosphate = DNA(n+1) + diphosphate</text>
        <dbReference type="Rhea" id="RHEA:22508"/>
        <dbReference type="Rhea" id="RHEA-COMP:17339"/>
        <dbReference type="Rhea" id="RHEA-COMP:17340"/>
        <dbReference type="ChEBI" id="CHEBI:33019"/>
        <dbReference type="ChEBI" id="CHEBI:61560"/>
        <dbReference type="ChEBI" id="CHEBI:173112"/>
        <dbReference type="EC" id="2.7.7.7"/>
    </reaction>
    <physiologicalReaction direction="left-to-right" evidence="4">
        <dbReference type="Rhea" id="RHEA:22509"/>
    </physiologicalReaction>
</comment>
<feature type="compositionally biased region" description="Polar residues" evidence="5">
    <location>
        <begin position="152"/>
        <end position="169"/>
    </location>
</feature>
<evidence type="ECO:0000256" key="1">
    <source>
        <dbReference type="ARBA" id="ARBA00026139"/>
    </source>
</evidence>
<dbReference type="STRING" id="905079.L1JXH7"/>
<feature type="chain" id="PRO_5008771886" description="DNA-directed primase/polymerase protein" evidence="6">
    <location>
        <begin position="20"/>
        <end position="1214"/>
    </location>
</feature>
<dbReference type="GO" id="GO:0003887">
    <property type="term" value="F:DNA-directed DNA polymerase activity"/>
    <property type="evidence" value="ECO:0007669"/>
    <property type="project" value="UniProtKB-EC"/>
</dbReference>
<reference evidence="10" key="2">
    <citation type="submission" date="2012-11" db="EMBL/GenBank/DDBJ databases">
        <authorList>
            <person name="Kuo A."/>
            <person name="Curtis B.A."/>
            <person name="Tanifuji G."/>
            <person name="Burki F."/>
            <person name="Gruber A."/>
            <person name="Irimia M."/>
            <person name="Maruyama S."/>
            <person name="Arias M.C."/>
            <person name="Ball S.G."/>
            <person name="Gile G.H."/>
            <person name="Hirakawa Y."/>
            <person name="Hopkins J.F."/>
            <person name="Rensing S.A."/>
            <person name="Schmutz J."/>
            <person name="Symeonidi A."/>
            <person name="Elias M."/>
            <person name="Eveleigh R.J."/>
            <person name="Herman E.K."/>
            <person name="Klute M.J."/>
            <person name="Nakayama T."/>
            <person name="Obornik M."/>
            <person name="Reyes-Prieto A."/>
            <person name="Armbrust E.V."/>
            <person name="Aves S.J."/>
            <person name="Beiko R.G."/>
            <person name="Coutinho P."/>
            <person name="Dacks J.B."/>
            <person name="Durnford D.G."/>
            <person name="Fast N.M."/>
            <person name="Green B.R."/>
            <person name="Grisdale C."/>
            <person name="Hempe F."/>
            <person name="Henrissat B."/>
            <person name="Hoppner M.P."/>
            <person name="Ishida K.-I."/>
            <person name="Kim E."/>
            <person name="Koreny L."/>
            <person name="Kroth P.G."/>
            <person name="Liu Y."/>
            <person name="Malik S.-B."/>
            <person name="Maier U.G."/>
            <person name="McRose D."/>
            <person name="Mock T."/>
            <person name="Neilson J.A."/>
            <person name="Onodera N.T."/>
            <person name="Poole A.M."/>
            <person name="Pritham E.J."/>
            <person name="Richards T.A."/>
            <person name="Rocap G."/>
            <person name="Roy S.W."/>
            <person name="Sarai C."/>
            <person name="Schaack S."/>
            <person name="Shirato S."/>
            <person name="Slamovits C.H."/>
            <person name="Spencer D.F."/>
            <person name="Suzuki S."/>
            <person name="Worden A.Z."/>
            <person name="Zauner S."/>
            <person name="Barry K."/>
            <person name="Bell C."/>
            <person name="Bharti A.K."/>
            <person name="Crow J.A."/>
            <person name="Grimwood J."/>
            <person name="Kramer R."/>
            <person name="Lindquist E."/>
            <person name="Lucas S."/>
            <person name="Salamov A."/>
            <person name="McFadden G.I."/>
            <person name="Lane C.E."/>
            <person name="Keeling P.J."/>
            <person name="Gray M.W."/>
            <person name="Grigoriev I.V."/>
            <person name="Archibald J.M."/>
        </authorList>
    </citation>
    <scope>NUCLEOTIDE SEQUENCE</scope>
    <source>
        <strain evidence="10">CCMP2712</strain>
    </source>
</reference>
<reference evidence="9" key="3">
    <citation type="submission" date="2015-06" db="UniProtKB">
        <authorList>
            <consortium name="EnsemblProtists"/>
        </authorList>
    </citation>
    <scope>IDENTIFICATION</scope>
</reference>
<dbReference type="GO" id="GO:0006264">
    <property type="term" value="P:mitochondrial DNA replication"/>
    <property type="evidence" value="ECO:0007669"/>
    <property type="project" value="TreeGrafter"/>
</dbReference>
<dbReference type="SMART" id="SM00513">
    <property type="entry name" value="SAP"/>
    <property type="match status" value="1"/>
</dbReference>
<dbReference type="EC" id="2.7.7.102" evidence="3"/>
<evidence type="ECO:0000256" key="5">
    <source>
        <dbReference type="SAM" id="MobiDB-lite"/>
    </source>
</evidence>
<evidence type="ECO:0000256" key="4">
    <source>
        <dbReference type="ARBA" id="ARBA00047303"/>
    </source>
</evidence>
<dbReference type="GO" id="GO:0009411">
    <property type="term" value="P:response to UV"/>
    <property type="evidence" value="ECO:0007669"/>
    <property type="project" value="TreeGrafter"/>
</dbReference>
<dbReference type="InterPro" id="IPR044917">
    <property type="entry name" value="PRIMPOL"/>
</dbReference>
<dbReference type="Proteomes" id="UP000011087">
    <property type="component" value="Unassembled WGS sequence"/>
</dbReference>
<dbReference type="GO" id="GO:0031297">
    <property type="term" value="P:replication fork processing"/>
    <property type="evidence" value="ECO:0007669"/>
    <property type="project" value="TreeGrafter"/>
</dbReference>
<accession>L1JXH7</accession>
<keyword evidence="10" id="KW-1185">Reference proteome</keyword>
<evidence type="ECO:0000256" key="6">
    <source>
        <dbReference type="SAM" id="SignalP"/>
    </source>
</evidence>
<dbReference type="EnsemblProtists" id="EKX52915">
    <property type="protein sequence ID" value="EKX52915"/>
    <property type="gene ID" value="GUITHDRAFT_101365"/>
</dbReference>
<evidence type="ECO:0000259" key="7">
    <source>
        <dbReference type="PROSITE" id="PS50800"/>
    </source>
</evidence>
<evidence type="ECO:0000256" key="2">
    <source>
        <dbReference type="ARBA" id="ARBA00044677"/>
    </source>
</evidence>
<dbReference type="Gene3D" id="1.10.720.30">
    <property type="entry name" value="SAP domain"/>
    <property type="match status" value="1"/>
</dbReference>
<proteinExistence type="predicted"/>
<dbReference type="EMBL" id="JH992971">
    <property type="protein sequence ID" value="EKX52915.1"/>
    <property type="molecule type" value="Genomic_DNA"/>
</dbReference>
<organism evidence="8">
    <name type="scientific">Guillardia theta (strain CCMP2712)</name>
    <name type="common">Cryptophyte</name>
    <dbReference type="NCBI Taxonomy" id="905079"/>
    <lineage>
        <taxon>Eukaryota</taxon>
        <taxon>Cryptophyceae</taxon>
        <taxon>Pyrenomonadales</taxon>
        <taxon>Geminigeraceae</taxon>
        <taxon>Guillardia</taxon>
    </lineage>
</organism>
<dbReference type="GO" id="GO:0005759">
    <property type="term" value="C:mitochondrial matrix"/>
    <property type="evidence" value="ECO:0007669"/>
    <property type="project" value="TreeGrafter"/>
</dbReference>
<dbReference type="SUPFAM" id="SSF68906">
    <property type="entry name" value="SAP domain"/>
    <property type="match status" value="1"/>
</dbReference>
<feature type="compositionally biased region" description="Basic and acidic residues" evidence="5">
    <location>
        <begin position="793"/>
        <end position="812"/>
    </location>
</feature>